<gene>
    <name evidence="2" type="ORF">FXF36_04120</name>
</gene>
<dbReference type="InterPro" id="IPR046088">
    <property type="entry name" value="DUF6106"/>
</dbReference>
<dbReference type="Proteomes" id="UP000327030">
    <property type="component" value="Chromosome 1"/>
</dbReference>
<keyword evidence="1" id="KW-1133">Transmembrane helix</keyword>
<evidence type="ECO:0000313" key="2">
    <source>
        <dbReference type="EMBL" id="QFJ54114.1"/>
    </source>
</evidence>
<dbReference type="Pfam" id="PF19601">
    <property type="entry name" value="DUF6106"/>
    <property type="match status" value="1"/>
</dbReference>
<keyword evidence="1" id="KW-0472">Membrane</keyword>
<dbReference type="KEGG" id="pxv:FXF36_04120"/>
<evidence type="ECO:0000256" key="1">
    <source>
        <dbReference type="SAM" id="Phobius"/>
    </source>
</evidence>
<dbReference type="EMBL" id="CP043028">
    <property type="protein sequence ID" value="QFJ54114.1"/>
    <property type="molecule type" value="Genomic_DNA"/>
</dbReference>
<sequence>MFESNDTFVEEAVKVIETAQERNRKLGLMAMCLVSLGSFTVMNNHLKYIFLIAFIVLMLIDLFLIVNNKNVEYEYDYTNGSLSIAKIIDNSKRKELLTVESAQLKMVAAVGTNESLKYDHVKLKTYDCSAHDEEIKDYILVAHNEEKGYDFKVVFSPSDKLLDAMSRYNKRDIYRG</sequence>
<accession>A0A5P6VSD3</accession>
<dbReference type="AlphaFoldDB" id="A0A5P6VSD3"/>
<evidence type="ECO:0000313" key="3">
    <source>
        <dbReference type="Proteomes" id="UP000327030"/>
    </source>
</evidence>
<protein>
    <submittedName>
        <fullName evidence="2">Uncharacterized protein</fullName>
    </submittedName>
</protein>
<keyword evidence="1" id="KW-0812">Transmembrane</keyword>
<name>A0A5P6VSD3_PSEXY</name>
<dbReference type="RefSeq" id="WP_151622610.1">
    <property type="nucleotide sequence ID" value="NZ_CP043028.1"/>
</dbReference>
<dbReference type="OrthoDB" id="2062630at2"/>
<reference evidence="3" key="1">
    <citation type="submission" date="2019-08" db="EMBL/GenBank/DDBJ databases">
        <title>Complete Genome Sequence of the Polysaccharide-Degrading Rumen Bacterium Pseudobutyrivibrio xylanivorans MA3014.</title>
        <authorList>
            <person name="Palevich N."/>
            <person name="Maclean P.H."/>
            <person name="Kelly W.J."/>
            <person name="Leahy S.C."/>
            <person name="Rakonjac J."/>
            <person name="Attwood G.T."/>
        </authorList>
    </citation>
    <scope>NUCLEOTIDE SEQUENCE [LARGE SCALE GENOMIC DNA]</scope>
    <source>
        <strain evidence="3">MA3014</strain>
    </source>
</reference>
<organism evidence="2 3">
    <name type="scientific">Pseudobutyrivibrio xylanivorans</name>
    <dbReference type="NCBI Taxonomy" id="185007"/>
    <lineage>
        <taxon>Bacteria</taxon>
        <taxon>Bacillati</taxon>
        <taxon>Bacillota</taxon>
        <taxon>Clostridia</taxon>
        <taxon>Lachnospirales</taxon>
        <taxon>Lachnospiraceae</taxon>
        <taxon>Pseudobutyrivibrio</taxon>
    </lineage>
</organism>
<feature type="transmembrane region" description="Helical" evidence="1">
    <location>
        <begin position="48"/>
        <end position="66"/>
    </location>
</feature>
<proteinExistence type="predicted"/>